<evidence type="ECO:0000256" key="6">
    <source>
        <dbReference type="ARBA" id="ARBA00023239"/>
    </source>
</evidence>
<protein>
    <recommendedName>
        <fullName evidence="4">dihydroneopterin aldolase</fullName>
        <ecNumber evidence="4">4.1.2.25</ecNumber>
    </recommendedName>
    <alternativeName>
        <fullName evidence="7">7,8-dihydroneopterin aldolase</fullName>
    </alternativeName>
</protein>
<dbReference type="InterPro" id="IPR006157">
    <property type="entry name" value="FolB_dom"/>
</dbReference>
<dbReference type="SMART" id="SM00905">
    <property type="entry name" value="FolB"/>
    <property type="match status" value="2"/>
</dbReference>
<dbReference type="AlphaFoldDB" id="A0A6A6Q8I9"/>
<accession>A0A6A6Q8I9</accession>
<reference evidence="9" key="1">
    <citation type="journal article" date="2020" name="Stud. Mycol.">
        <title>101 Dothideomycetes genomes: a test case for predicting lifestyles and emergence of pathogens.</title>
        <authorList>
            <person name="Haridas S."/>
            <person name="Albert R."/>
            <person name="Binder M."/>
            <person name="Bloem J."/>
            <person name="Labutti K."/>
            <person name="Salamov A."/>
            <person name="Andreopoulos B."/>
            <person name="Baker S."/>
            <person name="Barry K."/>
            <person name="Bills G."/>
            <person name="Bluhm B."/>
            <person name="Cannon C."/>
            <person name="Castanera R."/>
            <person name="Culley D."/>
            <person name="Daum C."/>
            <person name="Ezra D."/>
            <person name="Gonzalez J."/>
            <person name="Henrissat B."/>
            <person name="Kuo A."/>
            <person name="Liang C."/>
            <person name="Lipzen A."/>
            <person name="Lutzoni F."/>
            <person name="Magnuson J."/>
            <person name="Mondo S."/>
            <person name="Nolan M."/>
            <person name="Ohm R."/>
            <person name="Pangilinan J."/>
            <person name="Park H.-J."/>
            <person name="Ramirez L."/>
            <person name="Alfaro M."/>
            <person name="Sun H."/>
            <person name="Tritt A."/>
            <person name="Yoshinaga Y."/>
            <person name="Zwiers L.-H."/>
            <person name="Turgeon B."/>
            <person name="Goodwin S."/>
            <person name="Spatafora J."/>
            <person name="Crous P."/>
            <person name="Grigoriev I."/>
        </authorList>
    </citation>
    <scope>NUCLEOTIDE SEQUENCE</scope>
    <source>
        <strain evidence="9">CBS 269.34</strain>
    </source>
</reference>
<dbReference type="Pfam" id="PF02152">
    <property type="entry name" value="FolB"/>
    <property type="match status" value="2"/>
</dbReference>
<evidence type="ECO:0000256" key="4">
    <source>
        <dbReference type="ARBA" id="ARBA00013043"/>
    </source>
</evidence>
<proteinExistence type="inferred from homology"/>
<evidence type="ECO:0000256" key="5">
    <source>
        <dbReference type="ARBA" id="ARBA00022909"/>
    </source>
</evidence>
<dbReference type="InterPro" id="IPR006156">
    <property type="entry name" value="Dihydroneopterin_aldolase"/>
</dbReference>
<dbReference type="Proteomes" id="UP000799750">
    <property type="component" value="Unassembled WGS sequence"/>
</dbReference>
<sequence length="268" mass="29257">MELDSASVHRLARSISLREWKSTVENADKISVRNLSVTSNSGFDVWGRQKRQPVLLSVAVFLAHTFDQAAQTDAVDNSTVHYGILSKSLQAVIENSKDWQGTFALAEELNVAAYSIAASGTLIGCELDVCYPKACMHGDGAGLIYSTTDLGFVTTLYLMNVRVLCLIGVNSNERQAKQPVVANLWIENNLGKDADAYNYVEKLLVQTIESSSFETLESLATQVVADLRKEMYPVDEGADIRLRLEKPMAVPFADAPSIEIYRAGSGGS</sequence>
<dbReference type="OrthoDB" id="5425486at2759"/>
<dbReference type="PANTHER" id="PTHR42844:SF1">
    <property type="entry name" value="DIHYDRONEOPTERIN ALDOLASE 1-RELATED"/>
    <property type="match status" value="1"/>
</dbReference>
<dbReference type="GO" id="GO:0046656">
    <property type="term" value="P:folic acid biosynthetic process"/>
    <property type="evidence" value="ECO:0007669"/>
    <property type="project" value="UniProtKB-KW"/>
</dbReference>
<keyword evidence="10" id="KW-1185">Reference proteome</keyword>
<feature type="domain" description="Dihydroneopterin aldolase/epimerase" evidence="8">
    <location>
        <begin position="30"/>
        <end position="147"/>
    </location>
</feature>
<dbReference type="GO" id="GO:0005737">
    <property type="term" value="C:cytoplasm"/>
    <property type="evidence" value="ECO:0007669"/>
    <property type="project" value="TreeGrafter"/>
</dbReference>
<evidence type="ECO:0000313" key="9">
    <source>
        <dbReference type="EMBL" id="KAF2488256.1"/>
    </source>
</evidence>
<comment type="similarity">
    <text evidence="3">Belongs to the DHNA family.</text>
</comment>
<gene>
    <name evidence="9" type="ORF">BU16DRAFT_553943</name>
</gene>
<feature type="domain" description="Dihydroneopterin aldolase/epimerase" evidence="8">
    <location>
        <begin position="156"/>
        <end position="262"/>
    </location>
</feature>
<evidence type="ECO:0000313" key="10">
    <source>
        <dbReference type="Proteomes" id="UP000799750"/>
    </source>
</evidence>
<evidence type="ECO:0000256" key="1">
    <source>
        <dbReference type="ARBA" id="ARBA00001353"/>
    </source>
</evidence>
<dbReference type="EC" id="4.1.2.25" evidence="4"/>
<dbReference type="PANTHER" id="PTHR42844">
    <property type="entry name" value="DIHYDRONEOPTERIN ALDOLASE 1-RELATED"/>
    <property type="match status" value="1"/>
</dbReference>
<comment type="catalytic activity">
    <reaction evidence="1">
        <text>7,8-dihydroneopterin = 6-hydroxymethyl-7,8-dihydropterin + glycolaldehyde</text>
        <dbReference type="Rhea" id="RHEA:10540"/>
        <dbReference type="ChEBI" id="CHEBI:17001"/>
        <dbReference type="ChEBI" id="CHEBI:17071"/>
        <dbReference type="ChEBI" id="CHEBI:44841"/>
        <dbReference type="EC" id="4.1.2.25"/>
    </reaction>
</comment>
<dbReference type="InterPro" id="IPR043133">
    <property type="entry name" value="GTP-CH-I_C/QueF"/>
</dbReference>
<keyword evidence="6" id="KW-0456">Lyase</keyword>
<evidence type="ECO:0000259" key="8">
    <source>
        <dbReference type="SMART" id="SM00905"/>
    </source>
</evidence>
<dbReference type="SUPFAM" id="SSF55620">
    <property type="entry name" value="Tetrahydrobiopterin biosynthesis enzymes-like"/>
    <property type="match status" value="2"/>
</dbReference>
<evidence type="ECO:0000256" key="2">
    <source>
        <dbReference type="ARBA" id="ARBA00005013"/>
    </source>
</evidence>
<organism evidence="9 10">
    <name type="scientific">Lophium mytilinum</name>
    <dbReference type="NCBI Taxonomy" id="390894"/>
    <lineage>
        <taxon>Eukaryota</taxon>
        <taxon>Fungi</taxon>
        <taxon>Dikarya</taxon>
        <taxon>Ascomycota</taxon>
        <taxon>Pezizomycotina</taxon>
        <taxon>Dothideomycetes</taxon>
        <taxon>Pleosporomycetidae</taxon>
        <taxon>Mytilinidiales</taxon>
        <taxon>Mytilinidiaceae</taxon>
        <taxon>Lophium</taxon>
    </lineage>
</organism>
<dbReference type="EMBL" id="MU004204">
    <property type="protein sequence ID" value="KAF2488256.1"/>
    <property type="molecule type" value="Genomic_DNA"/>
</dbReference>
<evidence type="ECO:0000256" key="7">
    <source>
        <dbReference type="ARBA" id="ARBA00032903"/>
    </source>
</evidence>
<dbReference type="Gene3D" id="3.30.1130.10">
    <property type="match status" value="2"/>
</dbReference>
<keyword evidence="5" id="KW-0289">Folate biosynthesis</keyword>
<name>A0A6A6Q8I9_9PEZI</name>
<dbReference type="GO" id="GO:0004150">
    <property type="term" value="F:dihydroneopterin aldolase activity"/>
    <property type="evidence" value="ECO:0007669"/>
    <property type="project" value="UniProtKB-EC"/>
</dbReference>
<evidence type="ECO:0000256" key="3">
    <source>
        <dbReference type="ARBA" id="ARBA00005708"/>
    </source>
</evidence>
<comment type="pathway">
    <text evidence="2">Cofactor biosynthesis; tetrahydrofolate biosynthesis; 2-amino-4-hydroxy-6-hydroxymethyl-7,8-dihydropteridine diphosphate from 7,8-dihydroneopterin triphosphate: step 3/4.</text>
</comment>